<dbReference type="RefSeq" id="WP_252853507.1">
    <property type="nucleotide sequence ID" value="NZ_JAMXLR010000055.1"/>
</dbReference>
<keyword evidence="3" id="KW-1185">Reference proteome</keyword>
<evidence type="ECO:0000313" key="2">
    <source>
        <dbReference type="EMBL" id="MCO6045393.1"/>
    </source>
</evidence>
<comment type="caution">
    <text evidence="2">The sequence shown here is derived from an EMBL/GenBank/DDBJ whole genome shotgun (WGS) entry which is preliminary data.</text>
</comment>
<proteinExistence type="predicted"/>
<dbReference type="AlphaFoldDB" id="A0A9X2FBW3"/>
<protein>
    <submittedName>
        <fullName evidence="2">Uncharacterized protein</fullName>
    </submittedName>
</protein>
<gene>
    <name evidence="2" type="ORF">NG895_15900</name>
</gene>
<keyword evidence="1" id="KW-0732">Signal</keyword>
<evidence type="ECO:0000256" key="1">
    <source>
        <dbReference type="SAM" id="SignalP"/>
    </source>
</evidence>
<feature type="signal peptide" evidence="1">
    <location>
        <begin position="1"/>
        <end position="26"/>
    </location>
</feature>
<dbReference type="SUPFAM" id="SSF101898">
    <property type="entry name" value="NHL repeat"/>
    <property type="match status" value="1"/>
</dbReference>
<sequence>MVRSSTPLRMLVGLTLPLWIATTATAQEVAGTPEVQTIAEGLARPCNLALRLGGSRSGPNLMVAEGDTGRVLGLSTRNLDGGLVEVIEPAAESDKWGDAHLVFRSRNRVLMAQAAKDGSAIRVVEFDIDDDSLPMSRDEQSLRLEYQPDSGTAELTGLTRESDLLVLSTGKHQWLLKAKIRSGPPAELEPFIRTQDVTEIGSPRTVTFSRKGYLVDVEQGEETADGATLVFYHPVNIAEEPLLQLPIELSGVVSLAYSPETGNLYAASRAADSSQSGVYRLDAHYDASSGDQSCQAVRVVEVEDPTALVFDNSGALFIATAGAEGESNGNLLRVAPGL</sequence>
<evidence type="ECO:0000313" key="3">
    <source>
        <dbReference type="Proteomes" id="UP001155241"/>
    </source>
</evidence>
<feature type="chain" id="PRO_5040918981" evidence="1">
    <location>
        <begin position="27"/>
        <end position="338"/>
    </location>
</feature>
<organism evidence="2 3">
    <name type="scientific">Aeoliella straminimaris</name>
    <dbReference type="NCBI Taxonomy" id="2954799"/>
    <lineage>
        <taxon>Bacteria</taxon>
        <taxon>Pseudomonadati</taxon>
        <taxon>Planctomycetota</taxon>
        <taxon>Planctomycetia</taxon>
        <taxon>Pirellulales</taxon>
        <taxon>Lacipirellulaceae</taxon>
        <taxon>Aeoliella</taxon>
    </lineage>
</organism>
<name>A0A9X2FBW3_9BACT</name>
<dbReference type="Proteomes" id="UP001155241">
    <property type="component" value="Unassembled WGS sequence"/>
</dbReference>
<dbReference type="EMBL" id="JAMXLR010000055">
    <property type="protein sequence ID" value="MCO6045393.1"/>
    <property type="molecule type" value="Genomic_DNA"/>
</dbReference>
<reference evidence="2" key="1">
    <citation type="submission" date="2022-06" db="EMBL/GenBank/DDBJ databases">
        <title>Aeoliella straminimaris, a novel planctomycete from sediments.</title>
        <authorList>
            <person name="Vitorino I.R."/>
            <person name="Lage O.M."/>
        </authorList>
    </citation>
    <scope>NUCLEOTIDE SEQUENCE</scope>
    <source>
        <strain evidence="2">ICT_H6.2</strain>
    </source>
</reference>
<accession>A0A9X2FBW3</accession>